<keyword evidence="4" id="KW-0256">Endoplasmic reticulum</keyword>
<comment type="subcellular location">
    <subcellularLocation>
        <location evidence="1">Endoplasmic reticulum membrane</location>
        <topology evidence="1">Single-pass membrane protein</topology>
    </subcellularLocation>
</comment>
<dbReference type="Proteomes" id="UP000191024">
    <property type="component" value="Chromosome A"/>
</dbReference>
<feature type="compositionally biased region" description="Basic and acidic residues" evidence="9">
    <location>
        <begin position="123"/>
        <end position="137"/>
    </location>
</feature>
<evidence type="ECO:0000259" key="11">
    <source>
        <dbReference type="PROSITE" id="PS51140"/>
    </source>
</evidence>
<evidence type="ECO:0000256" key="4">
    <source>
        <dbReference type="ARBA" id="ARBA00022824"/>
    </source>
</evidence>
<feature type="compositionally biased region" description="Low complexity" evidence="9">
    <location>
        <begin position="32"/>
        <end position="52"/>
    </location>
</feature>
<keyword evidence="3" id="KW-0833">Ubl conjugation pathway</keyword>
<accession>A0A1G4IPL1</accession>
<dbReference type="Gene3D" id="1.10.8.10">
    <property type="entry name" value="DNA helicase RuvA subunit, C-terminal domain"/>
    <property type="match status" value="1"/>
</dbReference>
<dbReference type="Pfam" id="PF02845">
    <property type="entry name" value="CUE"/>
    <property type="match status" value="1"/>
</dbReference>
<dbReference type="GO" id="GO:0043130">
    <property type="term" value="F:ubiquitin binding"/>
    <property type="evidence" value="ECO:0007669"/>
    <property type="project" value="InterPro"/>
</dbReference>
<dbReference type="GO" id="GO:0005789">
    <property type="term" value="C:endoplasmic reticulum membrane"/>
    <property type="evidence" value="ECO:0007669"/>
    <property type="project" value="UniProtKB-SubCell"/>
</dbReference>
<sequence length="199" mass="22534">MDGSTATFLAILVLAFVLLKWFMQSEHHPSAQRAAAESASTTSATTRRNANTVRRRPRRAVNDDMIEVVQSLAPALDREQVRYSLEKTGSVEETVEQFLRGDEFPFPPGYSSESAQEVTGSSDARDARETLETDPKKRSNIRPDNLLEKYQVDPSEDLSALNSADASVEDRKRYLVWQSYHNLEEKLKDDQDLRSLINK</sequence>
<keyword evidence="13" id="KW-1185">Reference proteome</keyword>
<dbReference type="PROSITE" id="PS51140">
    <property type="entry name" value="CUE"/>
    <property type="match status" value="1"/>
</dbReference>
<dbReference type="OrthoDB" id="3824970at2759"/>
<evidence type="ECO:0000256" key="7">
    <source>
        <dbReference type="ARBA" id="ARBA00061383"/>
    </source>
</evidence>
<dbReference type="FunFam" id="1.10.8.10:FF:000050">
    <property type="entry name" value="Related to AMFR protein"/>
    <property type="match status" value="1"/>
</dbReference>
<feature type="region of interest" description="Disordered" evidence="9">
    <location>
        <begin position="102"/>
        <end position="141"/>
    </location>
</feature>
<proteinExistence type="inferred from homology"/>
<gene>
    <name evidence="12" type="ORF">LAMI_0A05182G</name>
</gene>
<dbReference type="InterPro" id="IPR041158">
    <property type="entry name" value="Cue1_U7BR"/>
</dbReference>
<evidence type="ECO:0000256" key="8">
    <source>
        <dbReference type="ARBA" id="ARBA00072899"/>
    </source>
</evidence>
<dbReference type="CDD" id="cd14424">
    <property type="entry name" value="CUE_Cue1p_like"/>
    <property type="match status" value="1"/>
</dbReference>
<keyword evidence="2 10" id="KW-0812">Transmembrane</keyword>
<feature type="region of interest" description="Disordered" evidence="9">
    <location>
        <begin position="32"/>
        <end position="59"/>
    </location>
</feature>
<dbReference type="SMART" id="SM00546">
    <property type="entry name" value="CUE"/>
    <property type="match status" value="1"/>
</dbReference>
<evidence type="ECO:0000256" key="9">
    <source>
        <dbReference type="SAM" id="MobiDB-lite"/>
    </source>
</evidence>
<evidence type="ECO:0000313" key="12">
    <source>
        <dbReference type="EMBL" id="SCU78597.1"/>
    </source>
</evidence>
<keyword evidence="5 10" id="KW-1133">Transmembrane helix</keyword>
<dbReference type="AlphaFoldDB" id="A0A1G4IPL1"/>
<evidence type="ECO:0000256" key="6">
    <source>
        <dbReference type="ARBA" id="ARBA00023136"/>
    </source>
</evidence>
<dbReference type="EMBL" id="LT598462">
    <property type="protein sequence ID" value="SCU78597.1"/>
    <property type="molecule type" value="Genomic_DNA"/>
</dbReference>
<evidence type="ECO:0000256" key="5">
    <source>
        <dbReference type="ARBA" id="ARBA00022989"/>
    </source>
</evidence>
<protein>
    <recommendedName>
        <fullName evidence="8">Coupling of ubiquitin conjugation to ER degradation protein 1</fullName>
    </recommendedName>
</protein>
<name>A0A1G4IPL1_9SACH</name>
<evidence type="ECO:0000256" key="10">
    <source>
        <dbReference type="SAM" id="Phobius"/>
    </source>
</evidence>
<evidence type="ECO:0000256" key="2">
    <source>
        <dbReference type="ARBA" id="ARBA00022692"/>
    </source>
</evidence>
<feature type="compositionally biased region" description="Polar residues" evidence="9">
    <location>
        <begin position="111"/>
        <end position="122"/>
    </location>
</feature>
<evidence type="ECO:0000256" key="1">
    <source>
        <dbReference type="ARBA" id="ARBA00004389"/>
    </source>
</evidence>
<evidence type="ECO:0000256" key="3">
    <source>
        <dbReference type="ARBA" id="ARBA00022786"/>
    </source>
</evidence>
<dbReference type="Gene3D" id="1.10.287.4310">
    <property type="match status" value="1"/>
</dbReference>
<organism evidence="12 13">
    <name type="scientific">Lachancea mirantina</name>
    <dbReference type="NCBI Taxonomy" id="1230905"/>
    <lineage>
        <taxon>Eukaryota</taxon>
        <taxon>Fungi</taxon>
        <taxon>Dikarya</taxon>
        <taxon>Ascomycota</taxon>
        <taxon>Saccharomycotina</taxon>
        <taxon>Saccharomycetes</taxon>
        <taxon>Saccharomycetales</taxon>
        <taxon>Saccharomycetaceae</taxon>
        <taxon>Lachancea</taxon>
    </lineage>
</organism>
<reference evidence="12 13" key="1">
    <citation type="submission" date="2016-03" db="EMBL/GenBank/DDBJ databases">
        <authorList>
            <person name="Devillers H."/>
        </authorList>
    </citation>
    <scope>NUCLEOTIDE SEQUENCE [LARGE SCALE GENOMIC DNA]</scope>
    <source>
        <strain evidence="12">CBS 11717</strain>
    </source>
</reference>
<dbReference type="Pfam" id="PF18499">
    <property type="entry name" value="Cue1_U7BR"/>
    <property type="match status" value="1"/>
</dbReference>
<dbReference type="InterPro" id="IPR003892">
    <property type="entry name" value="CUE"/>
</dbReference>
<keyword evidence="6 10" id="KW-0472">Membrane</keyword>
<feature type="domain" description="CUE" evidence="11">
    <location>
        <begin position="61"/>
        <end position="103"/>
    </location>
</feature>
<feature type="transmembrane region" description="Helical" evidence="10">
    <location>
        <begin position="6"/>
        <end position="23"/>
    </location>
</feature>
<comment type="similarity">
    <text evidence="7">Belongs to the CUE1 family.</text>
</comment>
<dbReference type="STRING" id="1230905.A0A1G4IPL1"/>
<evidence type="ECO:0000313" key="13">
    <source>
        <dbReference type="Proteomes" id="UP000191024"/>
    </source>
</evidence>